<dbReference type="EMBL" id="JBHUHQ010000014">
    <property type="protein sequence ID" value="MFD2044183.1"/>
    <property type="molecule type" value="Genomic_DNA"/>
</dbReference>
<evidence type="ECO:0000313" key="2">
    <source>
        <dbReference type="EMBL" id="MFD2044183.1"/>
    </source>
</evidence>
<name>A0ABW4VYE2_9BACI</name>
<evidence type="ECO:0000256" key="1">
    <source>
        <dbReference type="SAM" id="Phobius"/>
    </source>
</evidence>
<gene>
    <name evidence="2" type="ORF">ACFSJF_07895</name>
</gene>
<feature type="transmembrane region" description="Helical" evidence="1">
    <location>
        <begin position="23"/>
        <end position="46"/>
    </location>
</feature>
<keyword evidence="1" id="KW-0812">Transmembrane</keyword>
<keyword evidence="3" id="KW-1185">Reference proteome</keyword>
<dbReference type="Proteomes" id="UP001597383">
    <property type="component" value="Unassembled WGS sequence"/>
</dbReference>
<evidence type="ECO:0008006" key="4">
    <source>
        <dbReference type="Google" id="ProtNLM"/>
    </source>
</evidence>
<keyword evidence="1" id="KW-1133">Transmembrane helix</keyword>
<feature type="transmembrane region" description="Helical" evidence="1">
    <location>
        <begin position="219"/>
        <end position="241"/>
    </location>
</feature>
<reference evidence="3" key="1">
    <citation type="journal article" date="2019" name="Int. J. Syst. Evol. Microbiol.">
        <title>The Global Catalogue of Microorganisms (GCM) 10K type strain sequencing project: providing services to taxonomists for standard genome sequencing and annotation.</title>
        <authorList>
            <consortium name="The Broad Institute Genomics Platform"/>
            <consortium name="The Broad Institute Genome Sequencing Center for Infectious Disease"/>
            <person name="Wu L."/>
            <person name="Ma J."/>
        </authorList>
    </citation>
    <scope>NUCLEOTIDE SEQUENCE [LARGE SCALE GENOMIC DNA]</scope>
    <source>
        <strain evidence="3">R28</strain>
    </source>
</reference>
<feature type="transmembrane region" description="Helical" evidence="1">
    <location>
        <begin position="108"/>
        <end position="132"/>
    </location>
</feature>
<comment type="caution">
    <text evidence="2">The sequence shown here is derived from an EMBL/GenBank/DDBJ whole genome shotgun (WGS) entry which is preliminary data.</text>
</comment>
<evidence type="ECO:0000313" key="3">
    <source>
        <dbReference type="Proteomes" id="UP001597383"/>
    </source>
</evidence>
<organism evidence="2 3">
    <name type="scientific">Ornithinibacillus salinisoli</name>
    <dbReference type="NCBI Taxonomy" id="1848459"/>
    <lineage>
        <taxon>Bacteria</taxon>
        <taxon>Bacillati</taxon>
        <taxon>Bacillota</taxon>
        <taxon>Bacilli</taxon>
        <taxon>Bacillales</taxon>
        <taxon>Bacillaceae</taxon>
        <taxon>Ornithinibacillus</taxon>
    </lineage>
</organism>
<dbReference type="RefSeq" id="WP_377556491.1">
    <property type="nucleotide sequence ID" value="NZ_JBHUHQ010000014.1"/>
</dbReference>
<accession>A0ABW4VYE2</accession>
<protein>
    <recommendedName>
        <fullName evidence="4">ABC transporter permease</fullName>
    </recommendedName>
</protein>
<feature type="transmembrane region" description="Helical" evidence="1">
    <location>
        <begin position="152"/>
        <end position="173"/>
    </location>
</feature>
<sequence>MSLTSVTLSNVVKKQYAFKMKSFMGVFTSLVVMQILAIIFSLNGVASSGGSINGNVVHVQYYSADTVIAFTMLWAFINAIIITTKAYREDDFAFVTNRLSSNLSNIAFLVTASLIGAITAILSSFLLKVILYFVFQLESTINAGAYFDSIEFVAGVVTTFLFVLLFSSIGYVIGSIVQTNKLFLFIIPVLFFGMLVPVSRNGYNIMIYSFNFYFQEASFVFTVLKVFITVIVLFAAAIALMNRKEVRK</sequence>
<proteinExistence type="predicted"/>
<keyword evidence="1" id="KW-0472">Membrane</keyword>
<feature type="transmembrane region" description="Helical" evidence="1">
    <location>
        <begin position="182"/>
        <end position="199"/>
    </location>
</feature>
<feature type="transmembrane region" description="Helical" evidence="1">
    <location>
        <begin position="66"/>
        <end position="87"/>
    </location>
</feature>